<name>A0A8E2DRZ7_9APHY</name>
<proteinExistence type="predicted"/>
<evidence type="ECO:0000313" key="2">
    <source>
        <dbReference type="Proteomes" id="UP000250043"/>
    </source>
</evidence>
<accession>A0A8E2DRZ7</accession>
<protein>
    <submittedName>
        <fullName evidence="1">Uncharacterized protein</fullName>
    </submittedName>
</protein>
<organism evidence="1 2">
    <name type="scientific">Obba rivulosa</name>
    <dbReference type="NCBI Taxonomy" id="1052685"/>
    <lineage>
        <taxon>Eukaryota</taxon>
        <taxon>Fungi</taxon>
        <taxon>Dikarya</taxon>
        <taxon>Basidiomycota</taxon>
        <taxon>Agaricomycotina</taxon>
        <taxon>Agaricomycetes</taxon>
        <taxon>Polyporales</taxon>
        <taxon>Gelatoporiaceae</taxon>
        <taxon>Obba</taxon>
    </lineage>
</organism>
<evidence type="ECO:0000313" key="1">
    <source>
        <dbReference type="EMBL" id="OCH94705.1"/>
    </source>
</evidence>
<keyword evidence="2" id="KW-1185">Reference proteome</keyword>
<sequence length="85" mass="9496">MARGRGSRAFCFRLLGPSRCFALSSYTFAYVEKYNACIFHPAGRFILCSFPAYAHVTQASRLSLFTALEVDNVTFSSCVLHMKSV</sequence>
<dbReference type="EMBL" id="KV722341">
    <property type="protein sequence ID" value="OCH94705.1"/>
    <property type="molecule type" value="Genomic_DNA"/>
</dbReference>
<dbReference type="Proteomes" id="UP000250043">
    <property type="component" value="Unassembled WGS sequence"/>
</dbReference>
<gene>
    <name evidence="1" type="ORF">OBBRIDRAFT_75464</name>
</gene>
<reference evidence="1 2" key="1">
    <citation type="submission" date="2016-07" db="EMBL/GenBank/DDBJ databases">
        <title>Draft genome of the white-rot fungus Obba rivulosa 3A-2.</title>
        <authorList>
            <consortium name="DOE Joint Genome Institute"/>
            <person name="Miettinen O."/>
            <person name="Riley R."/>
            <person name="Acob R."/>
            <person name="Barry K."/>
            <person name="Cullen D."/>
            <person name="De Vries R."/>
            <person name="Hainaut M."/>
            <person name="Hatakka A."/>
            <person name="Henrissat B."/>
            <person name="Hilden K."/>
            <person name="Kuo R."/>
            <person name="Labutti K."/>
            <person name="Lipzen A."/>
            <person name="Makela M.R."/>
            <person name="Sandor L."/>
            <person name="Spatafora J.W."/>
            <person name="Grigoriev I.V."/>
            <person name="Hibbett D.S."/>
        </authorList>
    </citation>
    <scope>NUCLEOTIDE SEQUENCE [LARGE SCALE GENOMIC DNA]</scope>
    <source>
        <strain evidence="1 2">3A-2</strain>
    </source>
</reference>
<dbReference type="AlphaFoldDB" id="A0A8E2DRZ7"/>